<protein>
    <submittedName>
        <fullName evidence="5">GntR family transcriptional regulator</fullName>
    </submittedName>
</protein>
<feature type="domain" description="HTH gntR-type" evidence="4">
    <location>
        <begin position="13"/>
        <end position="81"/>
    </location>
</feature>
<dbReference type="InterPro" id="IPR000524">
    <property type="entry name" value="Tscrpt_reg_HTH_GntR"/>
</dbReference>
<dbReference type="SUPFAM" id="SSF64288">
    <property type="entry name" value="Chorismate lyase-like"/>
    <property type="match status" value="1"/>
</dbReference>
<evidence type="ECO:0000256" key="1">
    <source>
        <dbReference type="ARBA" id="ARBA00023015"/>
    </source>
</evidence>
<dbReference type="Proteomes" id="UP000199315">
    <property type="component" value="Unassembled WGS sequence"/>
</dbReference>
<dbReference type="InterPro" id="IPR011663">
    <property type="entry name" value="UTRA"/>
</dbReference>
<dbReference type="AlphaFoldDB" id="A0A1D3TUI8"/>
<keyword evidence="2" id="KW-0238">DNA-binding</keyword>
<dbReference type="Pfam" id="PF00392">
    <property type="entry name" value="GntR"/>
    <property type="match status" value="1"/>
</dbReference>
<organism evidence="5 6">
    <name type="scientific">Anaerobium acetethylicum</name>
    <dbReference type="NCBI Taxonomy" id="1619234"/>
    <lineage>
        <taxon>Bacteria</taxon>
        <taxon>Bacillati</taxon>
        <taxon>Bacillota</taxon>
        <taxon>Clostridia</taxon>
        <taxon>Lachnospirales</taxon>
        <taxon>Lachnospiraceae</taxon>
        <taxon>Anaerobium</taxon>
    </lineage>
</organism>
<evidence type="ECO:0000313" key="6">
    <source>
        <dbReference type="Proteomes" id="UP000199315"/>
    </source>
</evidence>
<dbReference type="GO" id="GO:0003677">
    <property type="term" value="F:DNA binding"/>
    <property type="evidence" value="ECO:0007669"/>
    <property type="project" value="UniProtKB-KW"/>
</dbReference>
<dbReference type="PROSITE" id="PS50949">
    <property type="entry name" value="HTH_GNTR"/>
    <property type="match status" value="1"/>
</dbReference>
<name>A0A1D3TUI8_9FIRM</name>
<dbReference type="OrthoDB" id="457376at2"/>
<keyword evidence="3" id="KW-0804">Transcription</keyword>
<gene>
    <name evidence="5" type="ORF">SAMN05421730_101319</name>
</gene>
<dbReference type="Pfam" id="PF07702">
    <property type="entry name" value="UTRA"/>
    <property type="match status" value="1"/>
</dbReference>
<dbReference type="SMART" id="SM00345">
    <property type="entry name" value="HTH_GNTR"/>
    <property type="match status" value="1"/>
</dbReference>
<evidence type="ECO:0000256" key="3">
    <source>
        <dbReference type="ARBA" id="ARBA00023163"/>
    </source>
</evidence>
<dbReference type="GO" id="GO:0003700">
    <property type="term" value="F:DNA-binding transcription factor activity"/>
    <property type="evidence" value="ECO:0007669"/>
    <property type="project" value="InterPro"/>
</dbReference>
<dbReference type="InterPro" id="IPR050679">
    <property type="entry name" value="Bact_HTH_transcr_reg"/>
</dbReference>
<proteinExistence type="predicted"/>
<dbReference type="InterPro" id="IPR036390">
    <property type="entry name" value="WH_DNA-bd_sf"/>
</dbReference>
<dbReference type="InterPro" id="IPR028978">
    <property type="entry name" value="Chorismate_lyase_/UTRA_dom_sf"/>
</dbReference>
<keyword evidence="1" id="KW-0805">Transcription regulation</keyword>
<evidence type="ECO:0000259" key="4">
    <source>
        <dbReference type="PROSITE" id="PS50949"/>
    </source>
</evidence>
<dbReference type="PRINTS" id="PR00035">
    <property type="entry name" value="HTHGNTR"/>
</dbReference>
<dbReference type="Gene3D" id="3.40.1410.10">
    <property type="entry name" value="Chorismate lyase-like"/>
    <property type="match status" value="1"/>
</dbReference>
<dbReference type="FunFam" id="1.10.10.10:FF:000079">
    <property type="entry name" value="GntR family transcriptional regulator"/>
    <property type="match status" value="1"/>
</dbReference>
<sequence>MLDASQINKNIPVPLYFQLKELLLTEIKKGTYKIGETIPTENELSEMFHISRTTVRQAVGELEHEGWLNRVKSKGTFVARPKFQQSFTQALESFNDQIIQSGRVPNTVVLDFKVMIPAEDIAAQLGLKPKEKAIYIHRKRCADNEPILMVETYLPYERCSFVMEHDLETESLYAILGTDEKTRICKIERLIEAVEATEYDIRNLGIESGKAIQQFISTGYNTFGDIIEYSISRYRGDRNTFKTTIMQNQ</sequence>
<dbReference type="PANTHER" id="PTHR44846:SF1">
    <property type="entry name" value="MANNOSYL-D-GLYCERATE TRANSPORT_METABOLISM SYSTEM REPRESSOR MNGR-RELATED"/>
    <property type="match status" value="1"/>
</dbReference>
<dbReference type="STRING" id="1619234.SAMN05421730_101319"/>
<dbReference type="InterPro" id="IPR036388">
    <property type="entry name" value="WH-like_DNA-bd_sf"/>
</dbReference>
<keyword evidence="6" id="KW-1185">Reference proteome</keyword>
<dbReference type="Gene3D" id="1.10.10.10">
    <property type="entry name" value="Winged helix-like DNA-binding domain superfamily/Winged helix DNA-binding domain"/>
    <property type="match status" value="1"/>
</dbReference>
<dbReference type="PANTHER" id="PTHR44846">
    <property type="entry name" value="MANNOSYL-D-GLYCERATE TRANSPORT/METABOLISM SYSTEM REPRESSOR MNGR-RELATED"/>
    <property type="match status" value="1"/>
</dbReference>
<evidence type="ECO:0000256" key="2">
    <source>
        <dbReference type="ARBA" id="ARBA00023125"/>
    </source>
</evidence>
<dbReference type="GO" id="GO:0045892">
    <property type="term" value="P:negative regulation of DNA-templated transcription"/>
    <property type="evidence" value="ECO:0007669"/>
    <property type="project" value="TreeGrafter"/>
</dbReference>
<dbReference type="RefSeq" id="WP_091234070.1">
    <property type="nucleotide sequence ID" value="NZ_FMKA01000013.1"/>
</dbReference>
<reference evidence="5 6" key="1">
    <citation type="submission" date="2016-09" db="EMBL/GenBank/DDBJ databases">
        <authorList>
            <person name="Capua I."/>
            <person name="De Benedictis P."/>
            <person name="Joannis T."/>
            <person name="Lombin L.H."/>
            <person name="Cattoli G."/>
        </authorList>
    </citation>
    <scope>NUCLEOTIDE SEQUENCE [LARGE SCALE GENOMIC DNA]</scope>
    <source>
        <strain evidence="5 6">GluBS11</strain>
    </source>
</reference>
<dbReference type="SMART" id="SM00866">
    <property type="entry name" value="UTRA"/>
    <property type="match status" value="1"/>
</dbReference>
<dbReference type="CDD" id="cd07377">
    <property type="entry name" value="WHTH_GntR"/>
    <property type="match status" value="1"/>
</dbReference>
<accession>A0A1D3TUI8</accession>
<dbReference type="SUPFAM" id="SSF46785">
    <property type="entry name" value="Winged helix' DNA-binding domain"/>
    <property type="match status" value="1"/>
</dbReference>
<evidence type="ECO:0000313" key="5">
    <source>
        <dbReference type="EMBL" id="SCP97708.1"/>
    </source>
</evidence>
<dbReference type="EMBL" id="FMKA01000013">
    <property type="protein sequence ID" value="SCP97708.1"/>
    <property type="molecule type" value="Genomic_DNA"/>
</dbReference>